<dbReference type="InterPro" id="IPR002900">
    <property type="entry name" value="DUF38/FTH_CAE_spp"/>
</dbReference>
<evidence type="ECO:0000313" key="3">
    <source>
        <dbReference type="Proteomes" id="UP000008068"/>
    </source>
</evidence>
<evidence type="ECO:0000259" key="1">
    <source>
        <dbReference type="PROSITE" id="PS50181"/>
    </source>
</evidence>
<proteinExistence type="predicted"/>
<dbReference type="PROSITE" id="PS50181">
    <property type="entry name" value="FBOX"/>
    <property type="match status" value="1"/>
</dbReference>
<dbReference type="Proteomes" id="UP000008068">
    <property type="component" value="Unassembled WGS sequence"/>
</dbReference>
<reference evidence="3" key="1">
    <citation type="submission" date="2011-07" db="EMBL/GenBank/DDBJ databases">
        <authorList>
            <consortium name="Caenorhabditis brenneri Sequencing and Analysis Consortium"/>
            <person name="Wilson R.K."/>
        </authorList>
    </citation>
    <scope>NUCLEOTIDE SEQUENCE [LARGE SCALE GENOMIC DNA]</scope>
    <source>
        <strain evidence="3">PB2801</strain>
    </source>
</reference>
<dbReference type="Pfam" id="PF00646">
    <property type="entry name" value="F-box"/>
    <property type="match status" value="1"/>
</dbReference>
<sequence length="675" mass="79113">MRKTVRKFSDFLKDNTFEDVPPMESYLELCNEFGDDFMCFPEFEYRFYRFHSGEKDDFDSRLDAPLKAFSDLPVEIIGMFVRELWPIDRIQQDTCSIDVLNGRIVLTRLEKGYQISDFHQTVILRNYDYREGILNLFLRMLGNPKSKIKVLGLSIDSGMEDYHWLSKNLSKSLGNERIRVRKLVFDGNLLLPFLHLLEPGALRTLLIYRSLEIQQGLYTELADTEQWRQARRVEIPSRRLNGLFKPDQIPYFAHFHWFDVRLSGMAVTELMEVVKTLKNSENLKKCILRGELQFTINDYATASNKMPQNNFVLREPIEGTLDRELELRQNDISEDGSVLLTMPKVVMNEVVENLDFKEILKLRKVCRDLRNFVDQNADLHLYGLKICDFDNETQLSVSENGKTEEFCYKKRRNGCEIVQLEQGIEKKRFVKKGNYLDLVFHDLAVILRLQKSALELFEVEFNIYTVSPPEFSSKLHEIMAPRLLKTIRFYTTVSQSSDVMCCLPYLHTGSLESIKIQCTQKIHQLGRNEQKYLNLKEGIVELEQWKGAERIGIYGFLVAKEELEYFRHATVIDVTLEHVGSEDLVEWKENLLRHAHLQQVTLHCCSSDNENFSDLFGPIDISARLIHRPFGKCCFKTSKSEEIIEVSWWTTSFFRLERKIFDKNDNYDLIHEIPV</sequence>
<protein>
    <recommendedName>
        <fullName evidence="1">F-box domain-containing protein</fullName>
    </recommendedName>
</protein>
<dbReference type="AlphaFoldDB" id="G0MVS5"/>
<dbReference type="CDD" id="cd22150">
    <property type="entry name" value="F-box_CeFBXA-like"/>
    <property type="match status" value="1"/>
</dbReference>
<evidence type="ECO:0000313" key="2">
    <source>
        <dbReference type="EMBL" id="EGT45274.1"/>
    </source>
</evidence>
<accession>G0MVS5</accession>
<dbReference type="HOGENOM" id="CLU_407244_0_0_1"/>
<name>G0MVS5_CAEBE</name>
<dbReference type="InterPro" id="IPR001810">
    <property type="entry name" value="F-box_dom"/>
</dbReference>
<feature type="domain" description="F-box" evidence="1">
    <location>
        <begin position="336"/>
        <end position="384"/>
    </location>
</feature>
<keyword evidence="3" id="KW-1185">Reference proteome</keyword>
<dbReference type="SMART" id="SM00256">
    <property type="entry name" value="FBOX"/>
    <property type="match status" value="1"/>
</dbReference>
<dbReference type="PANTHER" id="PTHR23015:SF4">
    <property type="entry name" value="DUF38 DOMAIN-CONTAINING PROTEIN-RELATED"/>
    <property type="match status" value="1"/>
</dbReference>
<dbReference type="InParanoid" id="G0MVS5"/>
<dbReference type="Pfam" id="PF01827">
    <property type="entry name" value="FTH"/>
    <property type="match status" value="2"/>
</dbReference>
<dbReference type="PANTHER" id="PTHR23015">
    <property type="entry name" value="UNCHARACTERIZED C.ELEGANS PROTEIN"/>
    <property type="match status" value="1"/>
</dbReference>
<dbReference type="EMBL" id="GL379815">
    <property type="protein sequence ID" value="EGT45274.1"/>
    <property type="molecule type" value="Genomic_DNA"/>
</dbReference>
<gene>
    <name evidence="2" type="ORF">CAEBREN_29144</name>
</gene>
<organism evidence="3">
    <name type="scientific">Caenorhabditis brenneri</name>
    <name type="common">Nematode worm</name>
    <dbReference type="NCBI Taxonomy" id="135651"/>
    <lineage>
        <taxon>Eukaryota</taxon>
        <taxon>Metazoa</taxon>
        <taxon>Ecdysozoa</taxon>
        <taxon>Nematoda</taxon>
        <taxon>Chromadorea</taxon>
        <taxon>Rhabditida</taxon>
        <taxon>Rhabditina</taxon>
        <taxon>Rhabditomorpha</taxon>
        <taxon>Rhabditoidea</taxon>
        <taxon>Rhabditidae</taxon>
        <taxon>Peloderinae</taxon>
        <taxon>Caenorhabditis</taxon>
    </lineage>
</organism>
<dbReference type="GO" id="GO:0045087">
    <property type="term" value="P:innate immune response"/>
    <property type="evidence" value="ECO:0007669"/>
    <property type="project" value="TreeGrafter"/>
</dbReference>
<dbReference type="InterPro" id="IPR040161">
    <property type="entry name" value="FB224"/>
</dbReference>